<dbReference type="RefSeq" id="XP_066696273.1">
    <property type="nucleotide sequence ID" value="XM_066846782.1"/>
</dbReference>
<dbReference type="PANTHER" id="PTHR11360:SF130">
    <property type="entry name" value="MAJOR FACILITATOR SUPERFAMILY (MFS) PROFILE DOMAIN-CONTAINING PROTEIN-RELATED"/>
    <property type="match status" value="1"/>
</dbReference>
<keyword evidence="4" id="KW-0812">Transmembrane</keyword>
<feature type="transmembrane region" description="Helical" evidence="4">
    <location>
        <begin position="332"/>
        <end position="353"/>
    </location>
</feature>
<dbReference type="InterPro" id="IPR050327">
    <property type="entry name" value="Proton-linked_MCT"/>
</dbReference>
<dbReference type="EMBL" id="JAQQWE010000007">
    <property type="protein sequence ID" value="KAK7946239.1"/>
    <property type="molecule type" value="Genomic_DNA"/>
</dbReference>
<name>A0ABR1Q3A2_9PEZI</name>
<proteinExistence type="inferred from homology"/>
<feature type="region of interest" description="Disordered" evidence="3">
    <location>
        <begin position="33"/>
        <end position="84"/>
    </location>
</feature>
<feature type="transmembrane region" description="Helical" evidence="4">
    <location>
        <begin position="360"/>
        <end position="380"/>
    </location>
</feature>
<comment type="caution">
    <text evidence="5">The sequence shown here is derived from an EMBL/GenBank/DDBJ whole genome shotgun (WGS) entry which is preliminary data.</text>
</comment>
<protein>
    <submittedName>
        <fullName evidence="5">Uncharacterized protein</fullName>
    </submittedName>
</protein>
<evidence type="ECO:0000256" key="1">
    <source>
        <dbReference type="ARBA" id="ARBA00004141"/>
    </source>
</evidence>
<feature type="transmembrane region" description="Helical" evidence="4">
    <location>
        <begin position="386"/>
        <end position="411"/>
    </location>
</feature>
<dbReference type="SUPFAM" id="SSF103473">
    <property type="entry name" value="MFS general substrate transporter"/>
    <property type="match status" value="1"/>
</dbReference>
<comment type="subcellular location">
    <subcellularLocation>
        <location evidence="1">Membrane</location>
        <topology evidence="1">Multi-pass membrane protein</topology>
    </subcellularLocation>
</comment>
<keyword evidence="4" id="KW-0472">Membrane</keyword>
<dbReference type="InterPro" id="IPR011701">
    <property type="entry name" value="MFS"/>
</dbReference>
<gene>
    <name evidence="5" type="ORF">PG986_010560</name>
</gene>
<feature type="transmembrane region" description="Helical" evidence="4">
    <location>
        <begin position="219"/>
        <end position="239"/>
    </location>
</feature>
<feature type="transmembrane region" description="Helical" evidence="4">
    <location>
        <begin position="92"/>
        <end position="111"/>
    </location>
</feature>
<evidence type="ECO:0000313" key="6">
    <source>
        <dbReference type="Proteomes" id="UP001391051"/>
    </source>
</evidence>
<reference evidence="5 6" key="1">
    <citation type="submission" date="2023-01" db="EMBL/GenBank/DDBJ databases">
        <title>Analysis of 21 Apiospora genomes using comparative genomics revels a genus with tremendous synthesis potential of carbohydrate active enzymes and secondary metabolites.</title>
        <authorList>
            <person name="Sorensen T."/>
        </authorList>
    </citation>
    <scope>NUCLEOTIDE SEQUENCE [LARGE SCALE GENOMIC DNA]</scope>
    <source>
        <strain evidence="5 6">CBS 24483</strain>
    </source>
</reference>
<keyword evidence="6" id="KW-1185">Reference proteome</keyword>
<feature type="transmembrane region" description="Helical" evidence="4">
    <location>
        <begin position="197"/>
        <end position="214"/>
    </location>
</feature>
<evidence type="ECO:0000256" key="2">
    <source>
        <dbReference type="ARBA" id="ARBA00006727"/>
    </source>
</evidence>
<dbReference type="Proteomes" id="UP001391051">
    <property type="component" value="Unassembled WGS sequence"/>
</dbReference>
<accession>A0ABR1Q3A2</accession>
<keyword evidence="4" id="KW-1133">Transmembrane helix</keyword>
<feature type="transmembrane region" description="Helical" evidence="4">
    <location>
        <begin position="457"/>
        <end position="475"/>
    </location>
</feature>
<feature type="transmembrane region" description="Helical" evidence="4">
    <location>
        <begin position="423"/>
        <end position="445"/>
    </location>
</feature>
<dbReference type="PANTHER" id="PTHR11360">
    <property type="entry name" value="MONOCARBOXYLATE TRANSPORTER"/>
    <property type="match status" value="1"/>
</dbReference>
<feature type="transmembrane region" description="Helical" evidence="4">
    <location>
        <begin position="292"/>
        <end position="320"/>
    </location>
</feature>
<dbReference type="Pfam" id="PF07690">
    <property type="entry name" value="MFS_1"/>
    <property type="match status" value="1"/>
</dbReference>
<feature type="transmembrane region" description="Helical" evidence="4">
    <location>
        <begin position="251"/>
        <end position="271"/>
    </location>
</feature>
<feature type="transmembrane region" description="Helical" evidence="4">
    <location>
        <begin position="156"/>
        <end position="177"/>
    </location>
</feature>
<evidence type="ECO:0000313" key="5">
    <source>
        <dbReference type="EMBL" id="KAK7946239.1"/>
    </source>
</evidence>
<organism evidence="5 6">
    <name type="scientific">Apiospora aurea</name>
    <dbReference type="NCBI Taxonomy" id="335848"/>
    <lineage>
        <taxon>Eukaryota</taxon>
        <taxon>Fungi</taxon>
        <taxon>Dikarya</taxon>
        <taxon>Ascomycota</taxon>
        <taxon>Pezizomycotina</taxon>
        <taxon>Sordariomycetes</taxon>
        <taxon>Xylariomycetidae</taxon>
        <taxon>Amphisphaeriales</taxon>
        <taxon>Apiosporaceae</taxon>
        <taxon>Apiospora</taxon>
    </lineage>
</organism>
<sequence length="492" mass="52606">MSSSIPQATLARPDVGPPWETAVVIRQIKVSLSEPGPLNSSPTGRFTPPASRAASALDTPPRYSSDSDDLEDFKSEKTTTPSQEKSEHTLQVWLQVFASFLLLVNSYGYYSSFGAFQSHWQTTIQHSPADISWTGSLQLSLPFVGAISGRLMDQGYFRSLLVTGCLLQLVGIVVTSFVERPGQFAQLLMAQGMVQGLGNGILFTPCVTLVSLYFKRYRAFALGVSSCGALVGGVIFTMVARELAFKIGHPWTIRVMGFVVLFNCAVILAIAKHKAIEKPLSAPWFDSESWKDATYVLFAVGIFFVGWGLNFASFFIASYGTNIIGLEPTESLLLLLIMNAVGVPGRLAPALLADLYCGSFNLLIPFAVGVGVALLGWLGVHSERSYMAFVVLYGVCANAVQTLLPSALAGLTADPAKMGVRTGMAFTVLSIACLSGPPIAGALIALDGGQYRYAQTFGGLSVLGGACVLGVARWLQTRSSRTAASDEKETAY</sequence>
<dbReference type="GeneID" id="92079844"/>
<evidence type="ECO:0000256" key="3">
    <source>
        <dbReference type="SAM" id="MobiDB-lite"/>
    </source>
</evidence>
<dbReference type="InterPro" id="IPR036259">
    <property type="entry name" value="MFS_trans_sf"/>
</dbReference>
<evidence type="ECO:0000256" key="4">
    <source>
        <dbReference type="SAM" id="Phobius"/>
    </source>
</evidence>
<comment type="similarity">
    <text evidence="2">Belongs to the major facilitator superfamily. Monocarboxylate porter (TC 2.A.1.13) family.</text>
</comment>
<dbReference type="Gene3D" id="1.20.1250.20">
    <property type="entry name" value="MFS general substrate transporter like domains"/>
    <property type="match status" value="2"/>
</dbReference>